<evidence type="ECO:0000256" key="14">
    <source>
        <dbReference type="ARBA" id="ARBA00049255"/>
    </source>
</evidence>
<dbReference type="PROSITE" id="PS51483">
    <property type="entry name" value="B5"/>
    <property type="match status" value="1"/>
</dbReference>
<dbReference type="GO" id="GO:0006432">
    <property type="term" value="P:phenylalanyl-tRNA aminoacylation"/>
    <property type="evidence" value="ECO:0007669"/>
    <property type="project" value="UniProtKB-UniRule"/>
</dbReference>
<dbReference type="Gene3D" id="3.30.56.10">
    <property type="match status" value="2"/>
</dbReference>
<dbReference type="FunFam" id="2.40.50.140:FF:000045">
    <property type="entry name" value="Phenylalanine--tRNA ligase beta subunit"/>
    <property type="match status" value="1"/>
</dbReference>
<dbReference type="GO" id="GO:0016740">
    <property type="term" value="F:transferase activity"/>
    <property type="evidence" value="ECO:0007669"/>
    <property type="project" value="UniProtKB-ARBA"/>
</dbReference>
<comment type="catalytic activity">
    <reaction evidence="14 15">
        <text>tRNA(Phe) + L-phenylalanine + ATP = L-phenylalanyl-tRNA(Phe) + AMP + diphosphate + H(+)</text>
        <dbReference type="Rhea" id="RHEA:19413"/>
        <dbReference type="Rhea" id="RHEA-COMP:9668"/>
        <dbReference type="Rhea" id="RHEA-COMP:9699"/>
        <dbReference type="ChEBI" id="CHEBI:15378"/>
        <dbReference type="ChEBI" id="CHEBI:30616"/>
        <dbReference type="ChEBI" id="CHEBI:33019"/>
        <dbReference type="ChEBI" id="CHEBI:58095"/>
        <dbReference type="ChEBI" id="CHEBI:78442"/>
        <dbReference type="ChEBI" id="CHEBI:78531"/>
        <dbReference type="ChEBI" id="CHEBI:456215"/>
        <dbReference type="EC" id="6.1.1.20"/>
    </reaction>
</comment>
<keyword evidence="7 15" id="KW-0479">Metal-binding</keyword>
<dbReference type="GO" id="GO:0004826">
    <property type="term" value="F:phenylalanine-tRNA ligase activity"/>
    <property type="evidence" value="ECO:0007669"/>
    <property type="project" value="UniProtKB-UniRule"/>
</dbReference>
<evidence type="ECO:0000256" key="11">
    <source>
        <dbReference type="ARBA" id="ARBA00022884"/>
    </source>
</evidence>
<dbReference type="Gene3D" id="3.30.930.10">
    <property type="entry name" value="Bira Bifunctional Protein, Domain 2"/>
    <property type="match status" value="1"/>
</dbReference>
<gene>
    <name evidence="15" type="primary">pheT</name>
    <name evidence="20" type="ORF">H0486_05690</name>
</gene>
<dbReference type="Pfam" id="PF03147">
    <property type="entry name" value="FDX-ACB"/>
    <property type="match status" value="1"/>
</dbReference>
<evidence type="ECO:0000256" key="3">
    <source>
        <dbReference type="ARBA" id="ARBA00011209"/>
    </source>
</evidence>
<keyword evidence="6 15" id="KW-0436">Ligase</keyword>
<dbReference type="InterPro" id="IPR004532">
    <property type="entry name" value="Phe-tRNA-ligase_IIc_bsu_bact"/>
</dbReference>
<evidence type="ECO:0000256" key="10">
    <source>
        <dbReference type="ARBA" id="ARBA00022842"/>
    </source>
</evidence>
<proteinExistence type="inferred from homology"/>
<feature type="binding site" evidence="15">
    <location>
        <position position="456"/>
    </location>
    <ligand>
        <name>Mg(2+)</name>
        <dbReference type="ChEBI" id="CHEBI:18420"/>
        <note>shared with alpha subunit</note>
    </ligand>
</feature>
<evidence type="ECO:0000259" key="17">
    <source>
        <dbReference type="PROSITE" id="PS50886"/>
    </source>
</evidence>
<dbReference type="InterPro" id="IPR012340">
    <property type="entry name" value="NA-bd_OB-fold"/>
</dbReference>
<dbReference type="InterPro" id="IPR009061">
    <property type="entry name" value="DNA-bd_dom_put_sf"/>
</dbReference>
<dbReference type="Gene3D" id="3.50.40.10">
    <property type="entry name" value="Phenylalanyl-trna Synthetase, Chain B, domain 3"/>
    <property type="match status" value="1"/>
</dbReference>
<comment type="cofactor">
    <cofactor evidence="15">
        <name>Mg(2+)</name>
        <dbReference type="ChEBI" id="CHEBI:18420"/>
    </cofactor>
    <text evidence="15">Binds 2 magnesium ions per tetramer.</text>
</comment>
<evidence type="ECO:0000259" key="19">
    <source>
        <dbReference type="PROSITE" id="PS51483"/>
    </source>
</evidence>
<dbReference type="GO" id="GO:0009328">
    <property type="term" value="C:phenylalanine-tRNA ligase complex"/>
    <property type="evidence" value="ECO:0007669"/>
    <property type="project" value="TreeGrafter"/>
</dbReference>
<dbReference type="Gene3D" id="2.40.50.140">
    <property type="entry name" value="Nucleic acid-binding proteins"/>
    <property type="match status" value="1"/>
</dbReference>
<dbReference type="GO" id="GO:0005524">
    <property type="term" value="F:ATP binding"/>
    <property type="evidence" value="ECO:0007669"/>
    <property type="project" value="UniProtKB-UniRule"/>
</dbReference>
<dbReference type="HAMAP" id="MF_00283">
    <property type="entry name" value="Phe_tRNA_synth_beta1"/>
    <property type="match status" value="1"/>
</dbReference>
<dbReference type="NCBIfam" id="TIGR00472">
    <property type="entry name" value="pheT_bact"/>
    <property type="match status" value="1"/>
</dbReference>
<evidence type="ECO:0000259" key="18">
    <source>
        <dbReference type="PROSITE" id="PS51447"/>
    </source>
</evidence>
<dbReference type="InterPro" id="IPR041616">
    <property type="entry name" value="PheRS_beta_core"/>
</dbReference>
<feature type="binding site" evidence="15">
    <location>
        <position position="466"/>
    </location>
    <ligand>
        <name>Mg(2+)</name>
        <dbReference type="ChEBI" id="CHEBI:18420"/>
        <note>shared with alpha subunit</note>
    </ligand>
</feature>
<dbReference type="PROSITE" id="PS50886">
    <property type="entry name" value="TRBD"/>
    <property type="match status" value="1"/>
</dbReference>
<keyword evidence="13 15" id="KW-0030">Aminoacyl-tRNA synthetase</keyword>
<evidence type="ECO:0000256" key="15">
    <source>
        <dbReference type="HAMAP-Rule" id="MF_00283"/>
    </source>
</evidence>
<dbReference type="InterPro" id="IPR005121">
    <property type="entry name" value="Fdx_antiC-bd"/>
</dbReference>
<dbReference type="EMBL" id="JACEGA010000001">
    <property type="protein sequence ID" value="MBB2182366.1"/>
    <property type="molecule type" value="Genomic_DNA"/>
</dbReference>
<dbReference type="CDD" id="cd02796">
    <property type="entry name" value="tRNA_bind_bactPheRS"/>
    <property type="match status" value="1"/>
</dbReference>
<evidence type="ECO:0000256" key="2">
    <source>
        <dbReference type="ARBA" id="ARBA00008653"/>
    </source>
</evidence>
<dbReference type="Proteomes" id="UP000574276">
    <property type="component" value="Unassembled WGS sequence"/>
</dbReference>
<dbReference type="GO" id="GO:0140096">
    <property type="term" value="F:catalytic activity, acting on a protein"/>
    <property type="evidence" value="ECO:0007669"/>
    <property type="project" value="UniProtKB-ARBA"/>
</dbReference>
<keyword evidence="5 16" id="KW-0820">tRNA-binding</keyword>
<dbReference type="Pfam" id="PF03484">
    <property type="entry name" value="B5"/>
    <property type="match status" value="1"/>
</dbReference>
<reference evidence="20 21" key="1">
    <citation type="submission" date="2020-07" db="EMBL/GenBank/DDBJ databases">
        <title>Characterization and genome sequencing of isolate MD1, a novel member within the family Lachnospiraceae.</title>
        <authorList>
            <person name="Rettenmaier R."/>
            <person name="Di Bello L."/>
            <person name="Zinser C."/>
            <person name="Scheitz K."/>
            <person name="Liebl W."/>
            <person name="Zverlov V."/>
        </authorList>
    </citation>
    <scope>NUCLEOTIDE SEQUENCE [LARGE SCALE GENOMIC DNA]</scope>
    <source>
        <strain evidence="20 21">MD1</strain>
    </source>
</reference>
<sequence>MYISMNWINEFTDLSGINLKDLINHFTLSTAEVEDIYEYGKNIRGVVVGKIVEINDHPNSKKLHLVKVDIGSEIVDCVCGAPNVFVGAVVPFATLGGQVGDLEIKEAKIAGEISHGMCCSEKELGISDDHSGLMILDDIYPLGTDIKTFMQLEDTIFEVDNKSLTNRPDLWGHYGIAREISVLTKRPLKPLDVVNTSVYKDLPEIDVKVEDTEKAFRYSCITVSNVTKKKSPINMRIRLTYCGMRPINLLADLTNYLMMELGQPMHAFDHGKVSKIRVKTYPEIVDFKTLDGVERTVDTDTLLICDEKEPVAIAGIMGGELSEITDDTTSLLLESANFDATSVRKSATRLGLRTDASSRYEKTLDPELTIPAIERFLKLLMDIDPEVKVTSSLTDCYVKKYDTITIDFDKAFVDKYTGIDISSDQIEETLIALGFKVTRKQDVFRVIVPSWRATKDVTMKADIIEEITRIYGYDNFTIKSTKSFLTPVRHSVERENEYRIKQMLTERYAMNEVHSYIWYESKMNKELGIITEPNIRIINSVTAENDTIRSTMIPSLLGFVAKNADASPEMRMYEIGRVADGLRSDGLCNERKRLGIVIASKKLSDKEVYFKCKEILEQLMQAIKNVIPTFTGKEELAKYNYVHPVNSAAVLLQGKEIGYFSVLNPRIKNRIDKKLNVAFAEIDIETMETVAAEPLRYAEVSKYPGVTIDLSLLVDKTLRYENIVEYVSEYSCQFLKSFHLVDIFEDEKLLPGKKSLTVRFEFVSMERTLEGQEISTMVDELLAVLGKHGIELRK</sequence>
<evidence type="ECO:0000256" key="12">
    <source>
        <dbReference type="ARBA" id="ARBA00022917"/>
    </source>
</evidence>
<comment type="subunit">
    <text evidence="3 15">Tetramer of two alpha and two beta subunits.</text>
</comment>
<evidence type="ECO:0000256" key="6">
    <source>
        <dbReference type="ARBA" id="ARBA00022598"/>
    </source>
</evidence>
<evidence type="ECO:0000313" key="21">
    <source>
        <dbReference type="Proteomes" id="UP000574276"/>
    </source>
</evidence>
<evidence type="ECO:0000256" key="4">
    <source>
        <dbReference type="ARBA" id="ARBA00022490"/>
    </source>
</evidence>
<dbReference type="SUPFAM" id="SSF50249">
    <property type="entry name" value="Nucleic acid-binding proteins"/>
    <property type="match status" value="1"/>
</dbReference>
<dbReference type="SMART" id="SM00873">
    <property type="entry name" value="B3_4"/>
    <property type="match status" value="1"/>
</dbReference>
<dbReference type="GO" id="GO:0000287">
    <property type="term" value="F:magnesium ion binding"/>
    <property type="evidence" value="ECO:0007669"/>
    <property type="project" value="UniProtKB-UniRule"/>
</dbReference>
<dbReference type="AlphaFoldDB" id="A0A839JY91"/>
<dbReference type="Pfam" id="PF17759">
    <property type="entry name" value="tRNA_synthFbeta"/>
    <property type="match status" value="1"/>
</dbReference>
<protein>
    <recommendedName>
        <fullName evidence="15">Phenylalanine--tRNA ligase beta subunit</fullName>
        <ecNumber evidence="15">6.1.1.20</ecNumber>
    </recommendedName>
    <alternativeName>
        <fullName evidence="15">Phenylalanyl-tRNA synthetase beta subunit</fullName>
        <shortName evidence="15">PheRS</shortName>
    </alternativeName>
</protein>
<feature type="binding site" evidence="15">
    <location>
        <position position="462"/>
    </location>
    <ligand>
        <name>Mg(2+)</name>
        <dbReference type="ChEBI" id="CHEBI:18420"/>
        <note>shared with alpha subunit</note>
    </ligand>
</feature>
<dbReference type="PROSITE" id="PS51447">
    <property type="entry name" value="FDX_ACB"/>
    <property type="match status" value="1"/>
</dbReference>
<evidence type="ECO:0000256" key="5">
    <source>
        <dbReference type="ARBA" id="ARBA00022555"/>
    </source>
</evidence>
<dbReference type="GO" id="GO:0000049">
    <property type="term" value="F:tRNA binding"/>
    <property type="evidence" value="ECO:0007669"/>
    <property type="project" value="UniProtKB-UniRule"/>
</dbReference>
<dbReference type="SMART" id="SM00874">
    <property type="entry name" value="B5"/>
    <property type="match status" value="1"/>
</dbReference>
<dbReference type="InterPro" id="IPR002547">
    <property type="entry name" value="tRNA-bd_dom"/>
</dbReference>
<feature type="domain" description="FDX-ACB" evidence="18">
    <location>
        <begin position="701"/>
        <end position="793"/>
    </location>
</feature>
<dbReference type="InterPro" id="IPR045864">
    <property type="entry name" value="aa-tRNA-synth_II/BPL/LPL"/>
</dbReference>
<keyword evidence="9 15" id="KW-0067">ATP-binding</keyword>
<evidence type="ECO:0000256" key="7">
    <source>
        <dbReference type="ARBA" id="ARBA00022723"/>
    </source>
</evidence>
<dbReference type="SUPFAM" id="SSF55681">
    <property type="entry name" value="Class II aaRS and biotin synthetases"/>
    <property type="match status" value="1"/>
</dbReference>
<dbReference type="SUPFAM" id="SSF46955">
    <property type="entry name" value="Putative DNA-binding domain"/>
    <property type="match status" value="1"/>
</dbReference>
<comment type="caution">
    <text evidence="20">The sequence shown here is derived from an EMBL/GenBank/DDBJ whole genome shotgun (WGS) entry which is preliminary data.</text>
</comment>
<dbReference type="InterPro" id="IPR045060">
    <property type="entry name" value="Phe-tRNA-ligase_IIc_bsu"/>
</dbReference>
<dbReference type="EC" id="6.1.1.20" evidence="15"/>
<dbReference type="Pfam" id="PF03483">
    <property type="entry name" value="B3_4"/>
    <property type="match status" value="1"/>
</dbReference>
<dbReference type="Gene3D" id="3.30.70.380">
    <property type="entry name" value="Ferrodoxin-fold anticodon-binding domain"/>
    <property type="match status" value="1"/>
</dbReference>
<dbReference type="SUPFAM" id="SSF54991">
    <property type="entry name" value="Anticodon-binding domain of PheRS"/>
    <property type="match status" value="1"/>
</dbReference>
<accession>A0A839JY91</accession>
<keyword evidence="10 15" id="KW-0460">Magnesium</keyword>
<keyword evidence="8 15" id="KW-0547">Nucleotide-binding</keyword>
<comment type="subcellular location">
    <subcellularLocation>
        <location evidence="1 15">Cytoplasm</location>
    </subcellularLocation>
</comment>
<evidence type="ECO:0000256" key="16">
    <source>
        <dbReference type="PROSITE-ProRule" id="PRU00209"/>
    </source>
</evidence>
<dbReference type="PANTHER" id="PTHR10947:SF0">
    <property type="entry name" value="PHENYLALANINE--TRNA LIGASE BETA SUBUNIT"/>
    <property type="match status" value="1"/>
</dbReference>
<feature type="domain" description="TRNA-binding" evidence="17">
    <location>
        <begin position="40"/>
        <end position="147"/>
    </location>
</feature>
<organism evidence="20 21">
    <name type="scientific">Variimorphobacter saccharofermentans</name>
    <dbReference type="NCBI Taxonomy" id="2755051"/>
    <lineage>
        <taxon>Bacteria</taxon>
        <taxon>Bacillati</taxon>
        <taxon>Bacillota</taxon>
        <taxon>Clostridia</taxon>
        <taxon>Lachnospirales</taxon>
        <taxon>Lachnospiraceae</taxon>
        <taxon>Variimorphobacter</taxon>
    </lineage>
</organism>
<keyword evidence="12 15" id="KW-0648">Protein biosynthesis</keyword>
<evidence type="ECO:0000256" key="9">
    <source>
        <dbReference type="ARBA" id="ARBA00022840"/>
    </source>
</evidence>
<dbReference type="SUPFAM" id="SSF56037">
    <property type="entry name" value="PheT/TilS domain"/>
    <property type="match status" value="1"/>
</dbReference>
<dbReference type="InterPro" id="IPR005147">
    <property type="entry name" value="tRNA_synthase_B5-dom"/>
</dbReference>
<dbReference type="InterPro" id="IPR036690">
    <property type="entry name" value="Fdx_antiC-bd_sf"/>
</dbReference>
<dbReference type="RefSeq" id="WP_228352091.1">
    <property type="nucleotide sequence ID" value="NZ_JACEGA010000001.1"/>
</dbReference>
<dbReference type="PANTHER" id="PTHR10947">
    <property type="entry name" value="PHENYLALANYL-TRNA SYNTHETASE BETA CHAIN AND LEUCINE-RICH REPEAT-CONTAINING PROTEIN 47"/>
    <property type="match status" value="1"/>
</dbReference>
<name>A0A839JY91_9FIRM</name>
<keyword evidence="21" id="KW-1185">Reference proteome</keyword>
<dbReference type="SMART" id="SM00896">
    <property type="entry name" value="FDX-ACB"/>
    <property type="match status" value="1"/>
</dbReference>
<evidence type="ECO:0000256" key="1">
    <source>
        <dbReference type="ARBA" id="ARBA00004496"/>
    </source>
</evidence>
<keyword evidence="4 15" id="KW-0963">Cytoplasm</keyword>
<dbReference type="InterPro" id="IPR005146">
    <property type="entry name" value="B3/B4_tRNA-bd"/>
</dbReference>
<keyword evidence="11 16" id="KW-0694">RNA-binding</keyword>
<dbReference type="InterPro" id="IPR020825">
    <property type="entry name" value="Phe-tRNA_synthase-like_B3/B4"/>
</dbReference>
<comment type="similarity">
    <text evidence="2 15">Belongs to the phenylalanyl-tRNA synthetase beta subunit family. Type 1 subfamily.</text>
</comment>
<evidence type="ECO:0000313" key="20">
    <source>
        <dbReference type="EMBL" id="MBB2182366.1"/>
    </source>
</evidence>
<evidence type="ECO:0000256" key="13">
    <source>
        <dbReference type="ARBA" id="ARBA00023146"/>
    </source>
</evidence>
<dbReference type="InterPro" id="IPR033714">
    <property type="entry name" value="tRNA_bind_bactPheRS"/>
</dbReference>
<feature type="binding site" evidence="15">
    <location>
        <position position="465"/>
    </location>
    <ligand>
        <name>Mg(2+)</name>
        <dbReference type="ChEBI" id="CHEBI:18420"/>
        <note>shared with alpha subunit</note>
    </ligand>
</feature>
<feature type="domain" description="B5" evidence="19">
    <location>
        <begin position="401"/>
        <end position="478"/>
    </location>
</feature>
<evidence type="ECO:0000256" key="8">
    <source>
        <dbReference type="ARBA" id="ARBA00022741"/>
    </source>
</evidence>
<dbReference type="Pfam" id="PF01588">
    <property type="entry name" value="tRNA_bind"/>
    <property type="match status" value="1"/>
</dbReference>